<evidence type="ECO:0000256" key="1">
    <source>
        <dbReference type="SAM" id="MobiDB-lite"/>
    </source>
</evidence>
<dbReference type="Proteomes" id="UP000517547">
    <property type="component" value="Unassembled WGS sequence"/>
</dbReference>
<comment type="caution">
    <text evidence="2">The sequence shown here is derived from an EMBL/GenBank/DDBJ whole genome shotgun (WGS) entry which is preliminary data.</text>
</comment>
<proteinExistence type="predicted"/>
<sequence length="214" mass="24027">MVNDNPHLARQCCIFPLLRGGMQYAWKVEVRRDGQPLSKTFTFAEHGGEQGARLAAESCRNALVLKMQPMPTTESRQRLLPHNTSGHPGVLRVESNNTGYWRASTRIHGYSLSRSFSVERYGEEQAKRLALAERQRQLALCDEPYEKAMETLQQHFSQTNSRLREHRIQAAIGQARQTAASADSQLPNTPEASLTISPEQALLSISRHFAASTK</sequence>
<dbReference type="EMBL" id="JACAQE010000009">
    <property type="protein sequence ID" value="NWC17383.1"/>
    <property type="molecule type" value="Genomic_DNA"/>
</dbReference>
<name>A0A7Y8CG08_9PSED</name>
<dbReference type="RefSeq" id="WP_017126234.1">
    <property type="nucleotide sequence ID" value="NZ_JACAQE010000009.1"/>
</dbReference>
<evidence type="ECO:0000313" key="3">
    <source>
        <dbReference type="Proteomes" id="UP000517547"/>
    </source>
</evidence>
<dbReference type="Gene3D" id="1.20.5.2050">
    <property type="match status" value="1"/>
</dbReference>
<organism evidence="2 3">
    <name type="scientific">Pseudomonas gingeri</name>
    <dbReference type="NCBI Taxonomy" id="117681"/>
    <lineage>
        <taxon>Bacteria</taxon>
        <taxon>Pseudomonadati</taxon>
        <taxon>Pseudomonadota</taxon>
        <taxon>Gammaproteobacteria</taxon>
        <taxon>Pseudomonadales</taxon>
        <taxon>Pseudomonadaceae</taxon>
        <taxon>Pseudomonas</taxon>
    </lineage>
</organism>
<gene>
    <name evidence="2" type="ORF">HX845_27260</name>
</gene>
<evidence type="ECO:0000313" key="2">
    <source>
        <dbReference type="EMBL" id="NWC17383.1"/>
    </source>
</evidence>
<accession>A0A7Y8CG08</accession>
<feature type="region of interest" description="Disordered" evidence="1">
    <location>
        <begin position="173"/>
        <end position="197"/>
    </location>
</feature>
<protein>
    <submittedName>
        <fullName evidence="2">AP2 domain-containing protein</fullName>
    </submittedName>
</protein>
<dbReference type="AlphaFoldDB" id="A0A7Y8CG08"/>
<reference evidence="2 3" key="1">
    <citation type="submission" date="2020-04" db="EMBL/GenBank/DDBJ databases">
        <title>Molecular characterization of pseudomonads from Agaricus bisporus reveal novel blotch 2 pathogens in Western Europe.</title>
        <authorList>
            <person name="Taparia T."/>
            <person name="Krijger M."/>
            <person name="Haynes E."/>
            <person name="Elpinstone J.G."/>
            <person name="Noble R."/>
            <person name="Van Der Wolf J."/>
        </authorList>
    </citation>
    <scope>NUCLEOTIDE SEQUENCE [LARGE SCALE GENOMIC DNA]</scope>
    <source>
        <strain evidence="2 3">IPO3738</strain>
    </source>
</reference>
<feature type="region of interest" description="Disordered" evidence="1">
    <location>
        <begin position="72"/>
        <end position="91"/>
    </location>
</feature>
<feature type="compositionally biased region" description="Polar residues" evidence="1">
    <location>
        <begin position="175"/>
        <end position="197"/>
    </location>
</feature>